<dbReference type="Pfam" id="PF00041">
    <property type="entry name" value="fn3"/>
    <property type="match status" value="1"/>
</dbReference>
<evidence type="ECO:0000256" key="1">
    <source>
        <dbReference type="SAM" id="MobiDB-lite"/>
    </source>
</evidence>
<dbReference type="InterPro" id="IPR003961">
    <property type="entry name" value="FN3_dom"/>
</dbReference>
<dbReference type="InterPro" id="IPR013783">
    <property type="entry name" value="Ig-like_fold"/>
</dbReference>
<gene>
    <name evidence="4" type="ORF">CK501_11055</name>
</gene>
<dbReference type="Gene3D" id="2.60.40.10">
    <property type="entry name" value="Immunoglobulins"/>
    <property type="match status" value="1"/>
</dbReference>
<organism evidence="4 5">
    <name type="scientific">Halovibrio salipaludis</name>
    <dbReference type="NCBI Taxonomy" id="2032626"/>
    <lineage>
        <taxon>Bacteria</taxon>
        <taxon>Pseudomonadati</taxon>
        <taxon>Pseudomonadota</taxon>
        <taxon>Gammaproteobacteria</taxon>
        <taxon>Oceanospirillales</taxon>
        <taxon>Halomonadaceae</taxon>
        <taxon>Halovibrio</taxon>
    </lineage>
</organism>
<sequence>MSYSARKSSIHVAIILIAALVLAGCQGGGGSDSSSGVTDLPGDDGGQDNSQETASLASDSAVLSWEAPGYRVNGDTLKDGHISHYVVSWGQDPENLSRSTEVTCQDCQAMEHKVEELDEGTWYFTVQTVDQDGLTSPEADLATKKI</sequence>
<keyword evidence="2" id="KW-0732">Signal</keyword>
<name>A0A2A2F635_9GAMM</name>
<dbReference type="SUPFAM" id="SSF49265">
    <property type="entry name" value="Fibronectin type III"/>
    <property type="match status" value="1"/>
</dbReference>
<evidence type="ECO:0000313" key="5">
    <source>
        <dbReference type="Proteomes" id="UP000218896"/>
    </source>
</evidence>
<comment type="caution">
    <text evidence="4">The sequence shown here is derived from an EMBL/GenBank/DDBJ whole genome shotgun (WGS) entry which is preliminary data.</text>
</comment>
<feature type="region of interest" description="Disordered" evidence="1">
    <location>
        <begin position="31"/>
        <end position="60"/>
    </location>
</feature>
<reference evidence="4 5" key="1">
    <citation type="submission" date="2017-08" db="EMBL/GenBank/DDBJ databases">
        <title>Halovibrio sewagensis sp. nov., isolated from wastewater of high salinity.</title>
        <authorList>
            <person name="Dong X."/>
            <person name="Zhang G."/>
        </authorList>
    </citation>
    <scope>NUCLEOTIDE SEQUENCE [LARGE SCALE GENOMIC DNA]</scope>
    <source>
        <strain evidence="4 5">YL5-2</strain>
    </source>
</reference>
<dbReference type="EMBL" id="NSKD01000004">
    <property type="protein sequence ID" value="PAU80174.1"/>
    <property type="molecule type" value="Genomic_DNA"/>
</dbReference>
<keyword evidence="5" id="KW-1185">Reference proteome</keyword>
<accession>A0A2A2F635</accession>
<feature type="domain" description="Fibronectin type-III" evidence="3">
    <location>
        <begin position="56"/>
        <end position="138"/>
    </location>
</feature>
<proteinExistence type="predicted"/>
<dbReference type="InterPro" id="IPR036116">
    <property type="entry name" value="FN3_sf"/>
</dbReference>
<evidence type="ECO:0000256" key="2">
    <source>
        <dbReference type="SAM" id="SignalP"/>
    </source>
</evidence>
<feature type="chain" id="PRO_5012697169" description="Fibronectin type-III domain-containing protein" evidence="2">
    <location>
        <begin position="24"/>
        <end position="146"/>
    </location>
</feature>
<protein>
    <recommendedName>
        <fullName evidence="3">Fibronectin type-III domain-containing protein</fullName>
    </recommendedName>
</protein>
<dbReference type="CDD" id="cd00063">
    <property type="entry name" value="FN3"/>
    <property type="match status" value="1"/>
</dbReference>
<feature type="signal peptide" evidence="2">
    <location>
        <begin position="1"/>
        <end position="23"/>
    </location>
</feature>
<dbReference type="AlphaFoldDB" id="A0A2A2F635"/>
<dbReference type="OrthoDB" id="6371650at2"/>
<dbReference type="Proteomes" id="UP000218896">
    <property type="component" value="Unassembled WGS sequence"/>
</dbReference>
<dbReference type="RefSeq" id="WP_095617791.1">
    <property type="nucleotide sequence ID" value="NZ_NSKD01000004.1"/>
</dbReference>
<evidence type="ECO:0000313" key="4">
    <source>
        <dbReference type="EMBL" id="PAU80174.1"/>
    </source>
</evidence>
<evidence type="ECO:0000259" key="3">
    <source>
        <dbReference type="Pfam" id="PF00041"/>
    </source>
</evidence>
<feature type="compositionally biased region" description="Polar residues" evidence="1">
    <location>
        <begin position="47"/>
        <end position="58"/>
    </location>
</feature>
<dbReference type="PROSITE" id="PS51257">
    <property type="entry name" value="PROKAR_LIPOPROTEIN"/>
    <property type="match status" value="1"/>
</dbReference>